<accession>A0AAD0ACW6</accession>
<proteinExistence type="predicted"/>
<reference evidence="2" key="1">
    <citation type="submission" date="2017-11" db="EMBL/GenBank/DDBJ databases">
        <title>Complete Genome Sequence from Moraxella oslensis YHS isolated from human skin.</title>
        <authorList>
            <person name="Lee K."/>
            <person name="Lim J.Y."/>
            <person name="Hwang I."/>
        </authorList>
    </citation>
    <scope>NUCLEOTIDE SEQUENCE</scope>
    <source>
        <strain evidence="2">YHS</strain>
    </source>
</reference>
<organism evidence="2">
    <name type="scientific">Faucicola osloensis</name>
    <name type="common">Moraxella osloensis</name>
    <dbReference type="NCBI Taxonomy" id="34062"/>
    <lineage>
        <taxon>Bacteria</taxon>
        <taxon>Pseudomonadati</taxon>
        <taxon>Pseudomonadota</taxon>
        <taxon>Gammaproteobacteria</taxon>
        <taxon>Moraxellales</taxon>
        <taxon>Moraxellaceae</taxon>
        <taxon>Faucicola</taxon>
    </lineage>
</organism>
<dbReference type="Gene3D" id="3.40.50.300">
    <property type="entry name" value="P-loop containing nucleotide triphosphate hydrolases"/>
    <property type="match status" value="1"/>
</dbReference>
<feature type="domain" description="Dynamin N-terminal" evidence="1">
    <location>
        <begin position="45"/>
        <end position="199"/>
    </location>
</feature>
<dbReference type="Pfam" id="PF00350">
    <property type="entry name" value="Dynamin_N"/>
    <property type="match status" value="1"/>
</dbReference>
<name>A0AAD0ACW6_FAUOS</name>
<dbReference type="AlphaFoldDB" id="A0AAD0ACW6"/>
<dbReference type="InterPro" id="IPR045063">
    <property type="entry name" value="Dynamin_N"/>
</dbReference>
<protein>
    <recommendedName>
        <fullName evidence="1">Dynamin N-terminal domain-containing protein</fullName>
    </recommendedName>
</protein>
<evidence type="ECO:0000313" key="2">
    <source>
        <dbReference type="EMBL" id="ATQ82899.1"/>
    </source>
</evidence>
<dbReference type="EMBL" id="CP024176">
    <property type="protein sequence ID" value="ATQ82899.1"/>
    <property type="molecule type" value="Genomic_DNA"/>
</dbReference>
<dbReference type="SUPFAM" id="SSF52540">
    <property type="entry name" value="P-loop containing nucleoside triphosphate hydrolases"/>
    <property type="match status" value="1"/>
</dbReference>
<dbReference type="InterPro" id="IPR027417">
    <property type="entry name" value="P-loop_NTPase"/>
</dbReference>
<sequence length="629" mass="74521">MDNNQDWLELYQQRDQWAITAYENFINKVDDALKVDLTRSDQITIVVYGSTQVGKTSLILKILGIDDAHMSEVSTLLRGGREIGKSATIMPIRYRKSEDNQWHIHDIQGRDTAVSTVEEYFKNLRASVEKGQINTTNIVDVYIPQYYFAYESKGMLDIRILDLPGIQAKNEHEQNHVQQISTKYAANADLILLVGRSDDLAFINPSRLILDQFKYWTSQTNRFRVILTRAFSPATIIDYIKKNQETFNLDAFKDRIFQQLKTHDFPVPQECRDIIFPLEFGDSLANIQEKHPEYFELIDNVNQQSFKLLHEGICKAANPYSRFKNGFDVQRLAKIRIEEEKERFKENDEKFSQELRDLKTIISKFEQEIENVAQQQVDCLSNDEYFRIIQEEYSLEWFQIQYEDLANKIYIIPDDKSVSSLKEIAKVYTNHPKSTWFGIVEYFDKNEEDLNFSFGLPPELDVENFKVYDEKLNSYITDFYWSESKFKKDYQMLKTALIKEGKKFSQEAWMRLTNYTNQQRAQLKHKYESLDNRLKQLVYGLKKKQDELFKLQQQKNDLKIRHQSFIARMATAEQHGKSFEEFMKISFEQALSQCKKDFLNERDPIKKFYRLWYSMLLETQYDEMMLGVN</sequence>
<gene>
    <name evidence="2" type="ORF">YHS_03130</name>
</gene>
<evidence type="ECO:0000259" key="1">
    <source>
        <dbReference type="Pfam" id="PF00350"/>
    </source>
</evidence>